<proteinExistence type="predicted"/>
<feature type="region of interest" description="Disordered" evidence="1">
    <location>
        <begin position="60"/>
        <end position="108"/>
    </location>
</feature>
<name>A0A543FSI8_9PSEU</name>
<feature type="chain" id="PRO_5021989284" description="Secreted protein" evidence="2">
    <location>
        <begin position="28"/>
        <end position="108"/>
    </location>
</feature>
<dbReference type="EMBL" id="VFPH01000002">
    <property type="protein sequence ID" value="TQM36803.1"/>
    <property type="molecule type" value="Genomic_DNA"/>
</dbReference>
<feature type="signal peptide" evidence="2">
    <location>
        <begin position="1"/>
        <end position="27"/>
    </location>
</feature>
<reference evidence="3 4" key="1">
    <citation type="submission" date="2019-06" db="EMBL/GenBank/DDBJ databases">
        <title>Sequencing the genomes of 1000 actinobacteria strains.</title>
        <authorList>
            <person name="Klenk H.-P."/>
        </authorList>
    </citation>
    <scope>NUCLEOTIDE SEQUENCE [LARGE SCALE GENOMIC DNA]</scope>
    <source>
        <strain evidence="3 4">DSM 45511</strain>
    </source>
</reference>
<comment type="caution">
    <text evidence="3">The sequence shown here is derived from an EMBL/GenBank/DDBJ whole genome shotgun (WGS) entry which is preliminary data.</text>
</comment>
<gene>
    <name evidence="3" type="ORF">FB388_3989</name>
</gene>
<dbReference type="Proteomes" id="UP000319818">
    <property type="component" value="Unassembled WGS sequence"/>
</dbReference>
<protein>
    <recommendedName>
        <fullName evidence="5">Secreted protein</fullName>
    </recommendedName>
</protein>
<evidence type="ECO:0000313" key="3">
    <source>
        <dbReference type="EMBL" id="TQM36803.1"/>
    </source>
</evidence>
<organism evidence="3 4">
    <name type="scientific">Pseudonocardia cypriaca</name>
    <dbReference type="NCBI Taxonomy" id="882449"/>
    <lineage>
        <taxon>Bacteria</taxon>
        <taxon>Bacillati</taxon>
        <taxon>Actinomycetota</taxon>
        <taxon>Actinomycetes</taxon>
        <taxon>Pseudonocardiales</taxon>
        <taxon>Pseudonocardiaceae</taxon>
        <taxon>Pseudonocardia</taxon>
    </lineage>
</organism>
<feature type="compositionally biased region" description="Pro residues" evidence="1">
    <location>
        <begin position="66"/>
        <end position="84"/>
    </location>
</feature>
<keyword evidence="2" id="KW-0732">Signal</keyword>
<evidence type="ECO:0000313" key="4">
    <source>
        <dbReference type="Proteomes" id="UP000319818"/>
    </source>
</evidence>
<dbReference type="RefSeq" id="WP_142103656.1">
    <property type="nucleotide sequence ID" value="NZ_VFPH01000002.1"/>
</dbReference>
<accession>A0A543FSI8</accession>
<evidence type="ECO:0000256" key="1">
    <source>
        <dbReference type="SAM" id="MobiDB-lite"/>
    </source>
</evidence>
<evidence type="ECO:0008006" key="5">
    <source>
        <dbReference type="Google" id="ProtNLM"/>
    </source>
</evidence>
<evidence type="ECO:0000256" key="2">
    <source>
        <dbReference type="SAM" id="SignalP"/>
    </source>
</evidence>
<sequence length="108" mass="11000">MPRPARVLAVSGALVAAGVVVGGTAHAAVSAAQPVEEAVEFRVQPAEHGSGIQLICMADGTVTTTPPRPTQPPLRTRPPRPDPTTEPTTEKPTEEPVPAGGVLPLGQS</sequence>
<keyword evidence="4" id="KW-1185">Reference proteome</keyword>
<dbReference type="AlphaFoldDB" id="A0A543FSI8"/>